<feature type="binding site" evidence="5">
    <location>
        <position position="36"/>
    </location>
    <ligand>
        <name>AMP</name>
        <dbReference type="ChEBI" id="CHEBI:456215"/>
    </ligand>
</feature>
<reference evidence="8" key="1">
    <citation type="submission" date="2023-01" db="EMBL/GenBank/DDBJ databases">
        <title>Sulfurovum sp. zt1-1 genome assembly.</title>
        <authorList>
            <person name="Wang J."/>
        </authorList>
    </citation>
    <scope>NUCLEOTIDE SEQUENCE</scope>
    <source>
        <strain evidence="8">Zt1-1</strain>
    </source>
</reference>
<feature type="binding site" evidence="5">
    <location>
        <begin position="13"/>
        <end position="18"/>
    </location>
    <ligand>
        <name>ATP</name>
        <dbReference type="ChEBI" id="CHEBI:30616"/>
    </ligand>
</feature>
<dbReference type="InterPro" id="IPR027417">
    <property type="entry name" value="P-loop_NTPase"/>
</dbReference>
<comment type="domain">
    <text evidence="5">Consists of three domains, a large central CORE domain and two small peripheral domains, NMPbind and LID, which undergo movements during catalysis. The LID domain closes over the site of phosphoryl transfer upon ATP binding. Assembling and dissambling the active center during each catalytic cycle provides an effective means to prevent ATP hydrolysis.</text>
</comment>
<comment type="pathway">
    <text evidence="5">Purine metabolism; AMP biosynthesis via salvage pathway; AMP from ADP: step 1/1.</text>
</comment>
<comment type="subunit">
    <text evidence="5 7">Monomer.</text>
</comment>
<keyword evidence="3 5" id="KW-0547">Nucleotide-binding</keyword>
<evidence type="ECO:0000313" key="8">
    <source>
        <dbReference type="EMBL" id="MDM5271708.1"/>
    </source>
</evidence>
<gene>
    <name evidence="5" type="primary">adk</name>
    <name evidence="8" type="ORF">PGH07_05935</name>
</gene>
<keyword evidence="5" id="KW-0963">Cytoplasm</keyword>
<dbReference type="RefSeq" id="WP_289413408.1">
    <property type="nucleotide sequence ID" value="NZ_JAQIBD010000002.1"/>
</dbReference>
<comment type="catalytic activity">
    <reaction evidence="5 7">
        <text>AMP + ATP = 2 ADP</text>
        <dbReference type="Rhea" id="RHEA:12973"/>
        <dbReference type="ChEBI" id="CHEBI:30616"/>
        <dbReference type="ChEBI" id="CHEBI:456215"/>
        <dbReference type="ChEBI" id="CHEBI:456216"/>
        <dbReference type="EC" id="2.7.4.3"/>
    </reaction>
</comment>
<evidence type="ECO:0000256" key="5">
    <source>
        <dbReference type="HAMAP-Rule" id="MF_00235"/>
    </source>
</evidence>
<feature type="binding site" evidence="5">
    <location>
        <position position="41"/>
    </location>
    <ligand>
        <name>AMP</name>
        <dbReference type="ChEBI" id="CHEBI:456215"/>
    </ligand>
</feature>
<keyword evidence="5 7" id="KW-0067">ATP-binding</keyword>
<dbReference type="PANTHER" id="PTHR23359">
    <property type="entry name" value="NUCLEOTIDE KINASE"/>
    <property type="match status" value="1"/>
</dbReference>
<keyword evidence="1 5" id="KW-0808">Transferase</keyword>
<comment type="caution">
    <text evidence="5">Lacks conserved residue(s) required for the propagation of feature annotation.</text>
</comment>
<feature type="binding site" evidence="5">
    <location>
        <position position="132"/>
    </location>
    <ligand>
        <name>ATP</name>
        <dbReference type="ChEBI" id="CHEBI:30616"/>
    </ligand>
</feature>
<dbReference type="PRINTS" id="PR00094">
    <property type="entry name" value="ADENYLTKNASE"/>
</dbReference>
<evidence type="ECO:0000256" key="2">
    <source>
        <dbReference type="ARBA" id="ARBA00022727"/>
    </source>
</evidence>
<evidence type="ECO:0000256" key="4">
    <source>
        <dbReference type="ARBA" id="ARBA00022777"/>
    </source>
</evidence>
<evidence type="ECO:0000256" key="6">
    <source>
        <dbReference type="RuleBase" id="RU003330"/>
    </source>
</evidence>
<dbReference type="CDD" id="cd01428">
    <property type="entry name" value="ADK"/>
    <property type="match status" value="1"/>
</dbReference>
<dbReference type="NCBIfam" id="NF001384">
    <property type="entry name" value="PRK00279.2-2"/>
    <property type="match status" value="1"/>
</dbReference>
<evidence type="ECO:0000256" key="7">
    <source>
        <dbReference type="RuleBase" id="RU003331"/>
    </source>
</evidence>
<dbReference type="Proteomes" id="UP001169069">
    <property type="component" value="Unassembled WGS sequence"/>
</dbReference>
<feature type="binding site" evidence="5">
    <location>
        <position position="153"/>
    </location>
    <ligand>
        <name>AMP</name>
        <dbReference type="ChEBI" id="CHEBI:456215"/>
    </ligand>
</feature>
<comment type="function">
    <text evidence="5">Catalyzes the reversible transfer of the terminal phosphate group between ATP and AMP. Plays an important role in cellular energy homeostasis and in adenine nucleotide metabolism.</text>
</comment>
<proteinExistence type="inferred from homology"/>
<organism evidence="8 9">
    <name type="scientific">Sulfurovum zhangzhouensis</name>
    <dbReference type="NCBI Taxonomy" id="3019067"/>
    <lineage>
        <taxon>Bacteria</taxon>
        <taxon>Pseudomonadati</taxon>
        <taxon>Campylobacterota</taxon>
        <taxon>Epsilonproteobacteria</taxon>
        <taxon>Campylobacterales</taxon>
        <taxon>Sulfurovaceae</taxon>
        <taxon>Sulfurovum</taxon>
    </lineage>
</organism>
<accession>A0ABT7QY51</accession>
<evidence type="ECO:0000256" key="3">
    <source>
        <dbReference type="ARBA" id="ARBA00022741"/>
    </source>
</evidence>
<evidence type="ECO:0000313" key="9">
    <source>
        <dbReference type="Proteomes" id="UP001169069"/>
    </source>
</evidence>
<feature type="binding site" evidence="5">
    <location>
        <begin position="89"/>
        <end position="92"/>
    </location>
    <ligand>
        <name>AMP</name>
        <dbReference type="ChEBI" id="CHEBI:456215"/>
    </ligand>
</feature>
<keyword evidence="4 5" id="KW-0418">Kinase</keyword>
<dbReference type="InterPro" id="IPR033690">
    <property type="entry name" value="Adenylat_kinase_CS"/>
</dbReference>
<comment type="subcellular location">
    <subcellularLocation>
        <location evidence="5 7">Cytoplasm</location>
    </subcellularLocation>
</comment>
<dbReference type="PROSITE" id="PS00113">
    <property type="entry name" value="ADENYLATE_KINASE"/>
    <property type="match status" value="1"/>
</dbReference>
<dbReference type="SUPFAM" id="SSF52540">
    <property type="entry name" value="P-loop containing nucleoside triphosphate hydrolases"/>
    <property type="match status" value="1"/>
</dbReference>
<name>A0ABT7QY51_9BACT</name>
<dbReference type="EMBL" id="JAQIBD010000002">
    <property type="protein sequence ID" value="MDM5271708.1"/>
    <property type="molecule type" value="Genomic_DNA"/>
</dbReference>
<evidence type="ECO:0000256" key="1">
    <source>
        <dbReference type="ARBA" id="ARBA00022679"/>
    </source>
</evidence>
<dbReference type="Gene3D" id="3.40.50.300">
    <property type="entry name" value="P-loop containing nucleotide triphosphate hydrolases"/>
    <property type="match status" value="1"/>
</dbReference>
<dbReference type="EC" id="2.7.4.3" evidence="5 7"/>
<comment type="caution">
    <text evidence="8">The sequence shown here is derived from an EMBL/GenBank/DDBJ whole genome shotgun (WGS) entry which is preliminary data.</text>
</comment>
<feature type="binding site" evidence="5">
    <location>
        <begin position="62"/>
        <end position="64"/>
    </location>
    <ligand>
        <name>AMP</name>
        <dbReference type="ChEBI" id="CHEBI:456215"/>
    </ligand>
</feature>
<dbReference type="Pfam" id="PF00406">
    <property type="entry name" value="ADK"/>
    <property type="match status" value="1"/>
</dbReference>
<keyword evidence="9" id="KW-1185">Reference proteome</keyword>
<dbReference type="InterPro" id="IPR000850">
    <property type="entry name" value="Adenylat/UMP-CMP_kin"/>
</dbReference>
<dbReference type="HAMAP" id="MF_00235">
    <property type="entry name" value="Adenylate_kinase_Adk"/>
    <property type="match status" value="1"/>
</dbReference>
<dbReference type="GO" id="GO:0004017">
    <property type="term" value="F:AMP kinase activity"/>
    <property type="evidence" value="ECO:0007669"/>
    <property type="project" value="UniProtKB-EC"/>
</dbReference>
<feature type="region of interest" description="NMP" evidence="5">
    <location>
        <begin position="35"/>
        <end position="64"/>
    </location>
</feature>
<feature type="binding site" evidence="5">
    <location>
        <position position="142"/>
    </location>
    <ligand>
        <name>AMP</name>
        <dbReference type="ChEBI" id="CHEBI:456215"/>
    </ligand>
</feature>
<feature type="binding site" evidence="5">
    <location>
        <position position="181"/>
    </location>
    <ligand>
        <name>ATP</name>
        <dbReference type="ChEBI" id="CHEBI:30616"/>
    </ligand>
</feature>
<keyword evidence="2 5" id="KW-0545">Nucleotide biosynthesis</keyword>
<comment type="similarity">
    <text evidence="5 6">Belongs to the adenylate kinase family.</text>
</comment>
<feature type="binding site" evidence="5">
    <location>
        <position position="96"/>
    </location>
    <ligand>
        <name>AMP</name>
        <dbReference type="ChEBI" id="CHEBI:456215"/>
    </ligand>
</feature>
<sequence>MAKKLFLVIGAPGSGKTTDANLIASRHKEHIVHYSTGDMLRDEIASGSKLGETINSYIKQGELVPLEIIMDTVITAIKYAPTDVVVIDGFPRSIEQMKAFDDILSMEDDIHLVSVIEVRVCEEIARERILGRAAEAAPGQIRSDDKEEVFYERMKIYNEPLEAIQEFYTEKRLLKVIDGEKPLDIVVSMMELFILSRTSVPSIHISNDSYRAVRI</sequence>
<protein>
    <recommendedName>
        <fullName evidence="5 7">Adenylate kinase</fullName>
        <shortName evidence="5">AK</shortName>
        <ecNumber evidence="5 7">2.7.4.3</ecNumber>
    </recommendedName>
    <alternativeName>
        <fullName evidence="5">ATP-AMP transphosphorylase</fullName>
    </alternativeName>
    <alternativeName>
        <fullName evidence="5">ATP:AMP phosphotransferase</fullName>
    </alternativeName>
    <alternativeName>
        <fullName evidence="5">Adenylate monophosphate kinase</fullName>
    </alternativeName>
</protein>